<evidence type="ECO:0000259" key="2">
    <source>
        <dbReference type="Pfam" id="PF07514"/>
    </source>
</evidence>
<dbReference type="EMBL" id="JBFKZN010000014">
    <property type="protein sequence ID" value="MEW5291594.1"/>
    <property type="molecule type" value="Genomic_DNA"/>
</dbReference>
<dbReference type="Pfam" id="PF07515">
    <property type="entry name" value="TraI_2_C"/>
    <property type="match status" value="1"/>
</dbReference>
<protein>
    <submittedName>
        <fullName evidence="4">DNA-binding domain-containing protein</fullName>
    </submittedName>
</protein>
<evidence type="ECO:0000313" key="5">
    <source>
        <dbReference type="Proteomes" id="UP001554567"/>
    </source>
</evidence>
<dbReference type="GO" id="GO:0003677">
    <property type="term" value="F:DNA binding"/>
    <property type="evidence" value="ECO:0007669"/>
    <property type="project" value="UniProtKB-KW"/>
</dbReference>
<dbReference type="RefSeq" id="WP_367168600.1">
    <property type="nucleotide sequence ID" value="NZ_JBFKZN010000014.1"/>
</dbReference>
<evidence type="ECO:0000259" key="3">
    <source>
        <dbReference type="Pfam" id="PF07515"/>
    </source>
</evidence>
<accession>A0ABV3N706</accession>
<gene>
    <name evidence="4" type="ORF">ABW286_20850</name>
</gene>
<dbReference type="InterPro" id="IPR036390">
    <property type="entry name" value="WH_DNA-bd_sf"/>
</dbReference>
<evidence type="ECO:0000256" key="1">
    <source>
        <dbReference type="SAM" id="MobiDB-lite"/>
    </source>
</evidence>
<dbReference type="InterPro" id="IPR036388">
    <property type="entry name" value="WH-like_DNA-bd_sf"/>
</dbReference>
<comment type="caution">
    <text evidence="4">The sequence shown here is derived from an EMBL/GenBank/DDBJ whole genome shotgun (WGS) entry which is preliminary data.</text>
</comment>
<dbReference type="Pfam" id="PF07514">
    <property type="entry name" value="TraI_2"/>
    <property type="match status" value="1"/>
</dbReference>
<reference evidence="4 5" key="1">
    <citation type="submission" date="2024-07" db="EMBL/GenBank/DDBJ databases">
        <authorList>
            <person name="Dulla G.F.J."/>
            <person name="Delorm J.G."/>
        </authorList>
    </citation>
    <scope>NUCLEOTIDE SEQUENCE [LARGE SCALE GENOMIC DNA]</scope>
    <source>
        <strain evidence="4 5">JGD 233</strain>
    </source>
</reference>
<dbReference type="Proteomes" id="UP001554567">
    <property type="component" value="Unassembled WGS sequence"/>
</dbReference>
<dbReference type="SUPFAM" id="SSF46785">
    <property type="entry name" value="Winged helix' DNA-binding domain"/>
    <property type="match status" value="1"/>
</dbReference>
<proteinExistence type="predicted"/>
<dbReference type="Gene3D" id="1.10.3210.40">
    <property type="match status" value="1"/>
</dbReference>
<feature type="domain" description="Putative conjugal transfer nickase/helicase TraI C-terminal" evidence="3">
    <location>
        <begin position="390"/>
        <end position="507"/>
    </location>
</feature>
<sequence>MFNKLKKTFNRRSFITESASSEKHNADCGYIQPLNSDEIYLSVLRKKNLNLIKQSLSLPTDIAESFCFSPLNELLLQTQSIPAVPTGKWDYKGAFGDLTLIFISHVVRLAKGFTFPPGAAPEEQSKQNLVWNAVLFWSALFYHLPLCSRIEGELDDGKRWQPGLSVPARPFRVRFYSPCREWVESFAVLSAGRLLTSQAVEWLSDTPLALHNVAYSIRNHHPEMQLLQKLLNEAAAIAESPLQHDIETTLSKESGSQAELLTSSFDYLKNKENVTNESLTATDFTLATSLEGVSAEFAENPENKPCDINPSEKDDDNNTETDSLLSLFDEVNNTEDATNPPTNETHPGTVDFTESVTDVPVIQKGMDHDYSGDALSDPGLKSPSPPDIPDGQEFMNWLSKGINSGELSFNEQPDKIHTISGYIFLPVPGIFFEFLKARGENANARESLQLSFERLNIHKRHDKKRFYYVLIHDEPERKGKFRREKGYLVKGKSVFHQKVPADSLYISVP</sequence>
<dbReference type="InterPro" id="IPR011093">
    <property type="entry name" value="TraI_2_C"/>
</dbReference>
<feature type="domain" description="Uncharacterised" evidence="2">
    <location>
        <begin position="34"/>
        <end position="211"/>
    </location>
</feature>
<keyword evidence="4" id="KW-0238">DNA-binding</keyword>
<feature type="region of interest" description="Disordered" evidence="1">
    <location>
        <begin position="295"/>
        <end position="321"/>
    </location>
</feature>
<dbReference type="InterPro" id="IPR011119">
    <property type="entry name" value="Unchr_helicase_relaxase_TraI"/>
</dbReference>
<evidence type="ECO:0000313" key="4">
    <source>
        <dbReference type="EMBL" id="MEW5291594.1"/>
    </source>
</evidence>
<dbReference type="Gene3D" id="1.10.10.10">
    <property type="entry name" value="Winged helix-like DNA-binding domain superfamily/Winged helix DNA-binding domain"/>
    <property type="match status" value="1"/>
</dbReference>
<organism evidence="4 5">
    <name type="scientific">Erwinia papayae</name>
    <dbReference type="NCBI Taxonomy" id="206499"/>
    <lineage>
        <taxon>Bacteria</taxon>
        <taxon>Pseudomonadati</taxon>
        <taxon>Pseudomonadota</taxon>
        <taxon>Gammaproteobacteria</taxon>
        <taxon>Enterobacterales</taxon>
        <taxon>Erwiniaceae</taxon>
        <taxon>Erwinia</taxon>
    </lineage>
</organism>
<dbReference type="Gene3D" id="2.40.10.200">
    <property type="entry name" value="STY4665 C-terminal domain-like"/>
    <property type="match status" value="1"/>
</dbReference>
<keyword evidence="5" id="KW-1185">Reference proteome</keyword>
<name>A0ABV3N706_9GAMM</name>